<dbReference type="InterPro" id="IPR003660">
    <property type="entry name" value="HAMP_dom"/>
</dbReference>
<evidence type="ECO:0000256" key="4">
    <source>
        <dbReference type="ARBA" id="ARBA00022692"/>
    </source>
</evidence>
<evidence type="ECO:0000256" key="2">
    <source>
        <dbReference type="ARBA" id="ARBA00022475"/>
    </source>
</evidence>
<keyword evidence="14" id="KW-1185">Reference proteome</keyword>
<evidence type="ECO:0000256" key="8">
    <source>
        <dbReference type="ARBA" id="ARBA00029447"/>
    </source>
</evidence>
<dbReference type="PROSITE" id="PS50111">
    <property type="entry name" value="CHEMOTAXIS_TRANSDUC_2"/>
    <property type="match status" value="1"/>
</dbReference>
<keyword evidence="6 10" id="KW-0472">Membrane</keyword>
<dbReference type="CDD" id="cd11386">
    <property type="entry name" value="MCP_signal"/>
    <property type="match status" value="1"/>
</dbReference>
<accession>A0A5D0CNN9</accession>
<dbReference type="CDD" id="cd06225">
    <property type="entry name" value="HAMP"/>
    <property type="match status" value="1"/>
</dbReference>
<proteinExistence type="inferred from homology"/>
<dbReference type="AlphaFoldDB" id="A0A5D0CNN9"/>
<dbReference type="GO" id="GO:0005886">
    <property type="term" value="C:plasma membrane"/>
    <property type="evidence" value="ECO:0007669"/>
    <property type="project" value="UniProtKB-SubCell"/>
</dbReference>
<evidence type="ECO:0000256" key="7">
    <source>
        <dbReference type="ARBA" id="ARBA00023224"/>
    </source>
</evidence>
<dbReference type="PANTHER" id="PTHR32089:SF112">
    <property type="entry name" value="LYSOZYME-LIKE PROTEIN-RELATED"/>
    <property type="match status" value="1"/>
</dbReference>
<reference evidence="13 14" key="1">
    <citation type="submission" date="2019-08" db="EMBL/GenBank/DDBJ databases">
        <title>Genome sequencing of Paenibacillus faecis DSM 23593(T).</title>
        <authorList>
            <person name="Kook J.-K."/>
            <person name="Park S.-N."/>
            <person name="Lim Y.K."/>
        </authorList>
    </citation>
    <scope>NUCLEOTIDE SEQUENCE [LARGE SCALE GENOMIC DNA]</scope>
    <source>
        <strain evidence="13 14">DSM 23593</strain>
    </source>
</reference>
<dbReference type="Gene3D" id="1.10.287.950">
    <property type="entry name" value="Methyl-accepting chemotaxis protein"/>
    <property type="match status" value="1"/>
</dbReference>
<dbReference type="CDD" id="cd18773">
    <property type="entry name" value="PDC1_HK_sensor"/>
    <property type="match status" value="1"/>
</dbReference>
<evidence type="ECO:0000259" key="12">
    <source>
        <dbReference type="PROSITE" id="PS50885"/>
    </source>
</evidence>
<keyword evidence="7 9" id="KW-0807">Transducer</keyword>
<dbReference type="PANTHER" id="PTHR32089">
    <property type="entry name" value="METHYL-ACCEPTING CHEMOTAXIS PROTEIN MCPB"/>
    <property type="match status" value="1"/>
</dbReference>
<dbReference type="OrthoDB" id="243053at2"/>
<keyword evidence="3" id="KW-0145">Chemotaxis</keyword>
<name>A0A5D0CNN9_9BACL</name>
<feature type="domain" description="Methyl-accepting transducer" evidence="11">
    <location>
        <begin position="389"/>
        <end position="625"/>
    </location>
</feature>
<dbReference type="Gene3D" id="6.10.340.10">
    <property type="match status" value="1"/>
</dbReference>
<keyword evidence="5 10" id="KW-1133">Transmembrane helix</keyword>
<evidence type="ECO:0000259" key="11">
    <source>
        <dbReference type="PROSITE" id="PS50111"/>
    </source>
</evidence>
<dbReference type="Pfam" id="PF00015">
    <property type="entry name" value="MCPsignal"/>
    <property type="match status" value="1"/>
</dbReference>
<comment type="similarity">
    <text evidence="8">Belongs to the methyl-accepting chemotaxis (MCP) protein family.</text>
</comment>
<evidence type="ECO:0000256" key="10">
    <source>
        <dbReference type="SAM" id="Phobius"/>
    </source>
</evidence>
<dbReference type="InterPro" id="IPR004089">
    <property type="entry name" value="MCPsignal_dom"/>
</dbReference>
<keyword evidence="2" id="KW-1003">Cell membrane</keyword>
<dbReference type="InterPro" id="IPR033479">
    <property type="entry name" value="dCache_1"/>
</dbReference>
<evidence type="ECO:0000256" key="5">
    <source>
        <dbReference type="ARBA" id="ARBA00022989"/>
    </source>
</evidence>
<evidence type="ECO:0000313" key="13">
    <source>
        <dbReference type="EMBL" id="TYA11180.1"/>
    </source>
</evidence>
<dbReference type="Pfam" id="PF00672">
    <property type="entry name" value="HAMP"/>
    <property type="match status" value="1"/>
</dbReference>
<comment type="subcellular location">
    <subcellularLocation>
        <location evidence="1">Cell membrane</location>
        <topology evidence="1">Multi-pass membrane protein</topology>
    </subcellularLocation>
</comment>
<protein>
    <submittedName>
        <fullName evidence="13">HAMP domain-containing protein</fullName>
    </submittedName>
</protein>
<evidence type="ECO:0000256" key="3">
    <source>
        <dbReference type="ARBA" id="ARBA00022500"/>
    </source>
</evidence>
<dbReference type="SMART" id="SM00283">
    <property type="entry name" value="MA"/>
    <property type="match status" value="1"/>
</dbReference>
<evidence type="ECO:0000313" key="14">
    <source>
        <dbReference type="Proteomes" id="UP000325218"/>
    </source>
</evidence>
<dbReference type="PROSITE" id="PS50885">
    <property type="entry name" value="HAMP"/>
    <property type="match status" value="1"/>
</dbReference>
<evidence type="ECO:0000256" key="1">
    <source>
        <dbReference type="ARBA" id="ARBA00004651"/>
    </source>
</evidence>
<keyword evidence="4 10" id="KW-0812">Transmembrane</keyword>
<comment type="caution">
    <text evidence="13">The sequence shown here is derived from an EMBL/GenBank/DDBJ whole genome shotgun (WGS) entry which is preliminary data.</text>
</comment>
<sequence length="675" mass="73545">MSTSKIPAQARFAVKGRGMPFQTKLLIIILAVSLLPLLAANTFLIDYFGRETKDNAEKMAQKTLELNISKIDEWMQSKISAVEELIKQNSQFQHVQADTIFPILNILEQSDTQSEGYSLIDQGGTLTNMQNMTADMSKSDYFVRAKQTKAPAIAEMSYLEPLNKYIIPVVVPINDKSGEFLGGVAFSVTPDILTEQSNSIHLGKTGLGYFVSDTGVYYSYPDAERFGKNMKDYAKSSGEKLAAERILGQNEGSITYKDDSGKEMIAYFGTVPTTQWKMVITVPKSEIMAEVYQARTLSIVLVVAVMALVVIVSVILAKLVVKPLLAASHVVKRVAEGHLDERVTVKSRDEIGRMSENINLMIDSLSGMVQQIHQTVGRVATSSDELAAASRKSAQAAMNIQTDIQHMANGSASQVQGAEQSARSTEEMAIGVQKIAEAAGTISEQAETVSSEVEFGFVEIQSAIEQMNIIRQSADQTAADVEQFVNRSKEIEQIVDVISDISNQTALLSLNASIEAARAGEHGRGFSVVAGEVKKLAEQTSQSISHIVELIQFIQHSSAQVTGSMRNNITDIYNGIDRMKKVGDSFDHIRQSIRQVSTQMQDVSATTEQISAGTEEIAATMGEMLTVAQQSAESALSVAQSSTEQSAIMEGIESAAQNLNVMMNDLKEQIQVFKS</sequence>
<dbReference type="Gene3D" id="3.30.450.20">
    <property type="entry name" value="PAS domain"/>
    <property type="match status" value="2"/>
</dbReference>
<dbReference type="Proteomes" id="UP000325218">
    <property type="component" value="Unassembled WGS sequence"/>
</dbReference>
<dbReference type="EMBL" id="VSDO01000004">
    <property type="protein sequence ID" value="TYA11180.1"/>
    <property type="molecule type" value="Genomic_DNA"/>
</dbReference>
<feature type="transmembrane region" description="Helical" evidence="10">
    <location>
        <begin position="297"/>
        <end position="321"/>
    </location>
</feature>
<organism evidence="13 14">
    <name type="scientific">Paenibacillus faecis</name>
    <dbReference type="NCBI Taxonomy" id="862114"/>
    <lineage>
        <taxon>Bacteria</taxon>
        <taxon>Bacillati</taxon>
        <taxon>Bacillota</taxon>
        <taxon>Bacilli</taxon>
        <taxon>Bacillales</taxon>
        <taxon>Paenibacillaceae</taxon>
        <taxon>Paenibacillus</taxon>
    </lineage>
</organism>
<dbReference type="Pfam" id="PF02743">
    <property type="entry name" value="dCache_1"/>
    <property type="match status" value="1"/>
</dbReference>
<dbReference type="GO" id="GO:0007165">
    <property type="term" value="P:signal transduction"/>
    <property type="evidence" value="ECO:0007669"/>
    <property type="project" value="UniProtKB-KW"/>
</dbReference>
<evidence type="ECO:0000256" key="6">
    <source>
        <dbReference type="ARBA" id="ARBA00023136"/>
    </source>
</evidence>
<dbReference type="SUPFAM" id="SSF58104">
    <property type="entry name" value="Methyl-accepting chemotaxis protein (MCP) signaling domain"/>
    <property type="match status" value="1"/>
</dbReference>
<dbReference type="SMART" id="SM00304">
    <property type="entry name" value="HAMP"/>
    <property type="match status" value="1"/>
</dbReference>
<dbReference type="CDD" id="cd12912">
    <property type="entry name" value="PDC2_MCP_like"/>
    <property type="match status" value="1"/>
</dbReference>
<feature type="domain" description="HAMP" evidence="12">
    <location>
        <begin position="318"/>
        <end position="370"/>
    </location>
</feature>
<dbReference type="GO" id="GO:0006935">
    <property type="term" value="P:chemotaxis"/>
    <property type="evidence" value="ECO:0007669"/>
    <property type="project" value="UniProtKB-KW"/>
</dbReference>
<gene>
    <name evidence="13" type="ORF">FRY98_18495</name>
</gene>
<dbReference type="RefSeq" id="WP_148454747.1">
    <property type="nucleotide sequence ID" value="NZ_VSDO01000004.1"/>
</dbReference>
<evidence type="ECO:0000256" key="9">
    <source>
        <dbReference type="PROSITE-ProRule" id="PRU00284"/>
    </source>
</evidence>